<dbReference type="InterPro" id="IPR003599">
    <property type="entry name" value="Ig_sub"/>
</dbReference>
<evidence type="ECO:0000313" key="11">
    <source>
        <dbReference type="Proteomes" id="UP000018467"/>
    </source>
</evidence>
<dbReference type="InterPro" id="IPR013783">
    <property type="entry name" value="Ig-like_fold"/>
</dbReference>
<dbReference type="PROSITE" id="PS50835">
    <property type="entry name" value="IG_LIKE"/>
    <property type="match status" value="2"/>
</dbReference>
<name>A0A3B1IUG8_ASTMX</name>
<dbReference type="AlphaFoldDB" id="A0A3B1IUG8"/>
<dbReference type="CDD" id="cd00099">
    <property type="entry name" value="IgV"/>
    <property type="match status" value="1"/>
</dbReference>
<dbReference type="Proteomes" id="UP000018467">
    <property type="component" value="Unassembled WGS sequence"/>
</dbReference>
<dbReference type="InterPro" id="IPR007110">
    <property type="entry name" value="Ig-like_dom"/>
</dbReference>
<dbReference type="InParanoid" id="A0A3B1IUG8"/>
<dbReference type="InterPro" id="IPR036179">
    <property type="entry name" value="Ig-like_dom_sf"/>
</dbReference>
<evidence type="ECO:0000256" key="6">
    <source>
        <dbReference type="ARBA" id="ARBA00023157"/>
    </source>
</evidence>
<evidence type="ECO:0000259" key="9">
    <source>
        <dbReference type="PROSITE" id="PS50835"/>
    </source>
</evidence>
<dbReference type="PANTHER" id="PTHR19433">
    <property type="entry name" value="T-CELL RECEPTOR ALPHA CHAIN V REGION-RELATED"/>
    <property type="match status" value="1"/>
</dbReference>
<keyword evidence="8" id="KW-0812">Transmembrane</keyword>
<proteinExistence type="predicted"/>
<dbReference type="Ensembl" id="ENSAMXT00000032903.1">
    <property type="protein sequence ID" value="ENSAMXP00000033336.1"/>
    <property type="gene ID" value="ENSAMXG00000037397.1"/>
</dbReference>
<reference evidence="11" key="1">
    <citation type="submission" date="2013-03" db="EMBL/GenBank/DDBJ databases">
        <authorList>
            <person name="Jeffery W."/>
            <person name="Warren W."/>
            <person name="Wilson R.K."/>
        </authorList>
    </citation>
    <scope>NUCLEOTIDE SEQUENCE</scope>
    <source>
        <strain evidence="11">female</strain>
    </source>
</reference>
<sequence length="291" mass="32191">IVFFVSVKTSNDGLQVQTEKIGENVVIKCEESFIKDNQQHSFAWFKQSYGKLPQPVVRLVDNNSNVRVTRQFQQRFNATLKGDQFVLNINETVEEDSGTYFCVRVKSDVPEFGSGTLLIFNEEKSQKGTLTELKVKSGKSAGSLQCSVLMATLSCSGDHSVYWFRPDSGKPRPGIIFTHGDSSSPCTRSSETVSPTQSCIYKLPKNNLSLSDAGTYYCAVAACGETVDVVGTEQHVEDRSNWIVAAFTIFSVISVILNVVLAVLLLKKQQKGCQKDPSSRKNQVKKIFSAF</sequence>
<evidence type="ECO:0000256" key="4">
    <source>
        <dbReference type="ARBA" id="ARBA00022859"/>
    </source>
</evidence>
<dbReference type="InterPro" id="IPR052051">
    <property type="entry name" value="TCR_complex_component"/>
</dbReference>
<evidence type="ECO:0000256" key="8">
    <source>
        <dbReference type="SAM" id="Phobius"/>
    </source>
</evidence>
<organism evidence="10 11">
    <name type="scientific">Astyanax mexicanus</name>
    <name type="common">Blind cave fish</name>
    <name type="synonym">Astyanax fasciatus mexicanus</name>
    <dbReference type="NCBI Taxonomy" id="7994"/>
    <lineage>
        <taxon>Eukaryota</taxon>
        <taxon>Metazoa</taxon>
        <taxon>Chordata</taxon>
        <taxon>Craniata</taxon>
        <taxon>Vertebrata</taxon>
        <taxon>Euteleostomi</taxon>
        <taxon>Actinopterygii</taxon>
        <taxon>Neopterygii</taxon>
        <taxon>Teleostei</taxon>
        <taxon>Ostariophysi</taxon>
        <taxon>Characiformes</taxon>
        <taxon>Characoidei</taxon>
        <taxon>Acestrorhamphidae</taxon>
        <taxon>Acestrorhamphinae</taxon>
        <taxon>Astyanax</taxon>
    </lineage>
</organism>
<keyword evidence="2" id="KW-1003">Cell membrane</keyword>
<keyword evidence="11" id="KW-1185">Reference proteome</keyword>
<keyword evidence="4" id="KW-0391">Immunity</keyword>
<dbReference type="SUPFAM" id="SSF48726">
    <property type="entry name" value="Immunoglobulin"/>
    <property type="match status" value="2"/>
</dbReference>
<dbReference type="Gene3D" id="2.60.40.10">
    <property type="entry name" value="Immunoglobulins"/>
    <property type="match status" value="2"/>
</dbReference>
<dbReference type="Bgee" id="ENSAMXG00000037397">
    <property type="expression patterns" value="Expressed in muscle tissue and 5 other cell types or tissues"/>
</dbReference>
<evidence type="ECO:0000256" key="5">
    <source>
        <dbReference type="ARBA" id="ARBA00023136"/>
    </source>
</evidence>
<dbReference type="SMART" id="SM00409">
    <property type="entry name" value="IG"/>
    <property type="match status" value="2"/>
</dbReference>
<comment type="subcellular location">
    <subcellularLocation>
        <location evidence="1">Cell membrane</location>
    </subcellularLocation>
</comment>
<keyword evidence="8" id="KW-1133">Transmembrane helix</keyword>
<feature type="domain" description="Ig-like" evidence="9">
    <location>
        <begin position="110"/>
        <end position="228"/>
    </location>
</feature>
<reference evidence="10" key="3">
    <citation type="submission" date="2025-08" db="UniProtKB">
        <authorList>
            <consortium name="Ensembl"/>
        </authorList>
    </citation>
    <scope>IDENTIFICATION</scope>
</reference>
<evidence type="ECO:0000256" key="1">
    <source>
        <dbReference type="ARBA" id="ARBA00004236"/>
    </source>
</evidence>
<dbReference type="GO" id="GO:0005886">
    <property type="term" value="C:plasma membrane"/>
    <property type="evidence" value="ECO:0007669"/>
    <property type="project" value="UniProtKB-SubCell"/>
</dbReference>
<keyword evidence="7" id="KW-0325">Glycoprotein</keyword>
<evidence type="ECO:0000256" key="7">
    <source>
        <dbReference type="ARBA" id="ARBA00023180"/>
    </source>
</evidence>
<reference evidence="10" key="4">
    <citation type="submission" date="2025-09" db="UniProtKB">
        <authorList>
            <consortium name="Ensembl"/>
        </authorList>
    </citation>
    <scope>IDENTIFICATION</scope>
</reference>
<evidence type="ECO:0000256" key="2">
    <source>
        <dbReference type="ARBA" id="ARBA00022475"/>
    </source>
</evidence>
<feature type="transmembrane region" description="Helical" evidence="8">
    <location>
        <begin position="242"/>
        <end position="266"/>
    </location>
</feature>
<dbReference type="GO" id="GO:0002376">
    <property type="term" value="P:immune system process"/>
    <property type="evidence" value="ECO:0007669"/>
    <property type="project" value="UniProtKB-KW"/>
</dbReference>
<dbReference type="STRING" id="7994.ENSAMXP00000033336"/>
<dbReference type="PANTHER" id="PTHR19433:SF111">
    <property type="entry name" value="T CELL RECEPTOR ALPHA VARIABLE 4"/>
    <property type="match status" value="1"/>
</dbReference>
<protein>
    <recommendedName>
        <fullName evidence="9">Ig-like domain-containing protein</fullName>
    </recommendedName>
</protein>
<keyword evidence="3" id="KW-0732">Signal</keyword>
<evidence type="ECO:0000313" key="10">
    <source>
        <dbReference type="Ensembl" id="ENSAMXP00000033336.1"/>
    </source>
</evidence>
<dbReference type="InterPro" id="IPR013106">
    <property type="entry name" value="Ig_V-set"/>
</dbReference>
<dbReference type="GeneTree" id="ENSGT01030000234530"/>
<keyword evidence="5 8" id="KW-0472">Membrane</keyword>
<feature type="domain" description="Ig-like" evidence="9">
    <location>
        <begin position="22"/>
        <end position="102"/>
    </location>
</feature>
<dbReference type="GO" id="GO:0009617">
    <property type="term" value="P:response to bacterium"/>
    <property type="evidence" value="ECO:0007669"/>
    <property type="project" value="TreeGrafter"/>
</dbReference>
<evidence type="ECO:0000256" key="3">
    <source>
        <dbReference type="ARBA" id="ARBA00022729"/>
    </source>
</evidence>
<reference evidence="11" key="2">
    <citation type="journal article" date="2014" name="Nat. Commun.">
        <title>The cavefish genome reveals candidate genes for eye loss.</title>
        <authorList>
            <person name="McGaugh S.E."/>
            <person name="Gross J.B."/>
            <person name="Aken B."/>
            <person name="Blin M."/>
            <person name="Borowsky R."/>
            <person name="Chalopin D."/>
            <person name="Hinaux H."/>
            <person name="Jeffery W.R."/>
            <person name="Keene A."/>
            <person name="Ma L."/>
            <person name="Minx P."/>
            <person name="Murphy D."/>
            <person name="O'Quin K.E."/>
            <person name="Retaux S."/>
            <person name="Rohner N."/>
            <person name="Searle S.M."/>
            <person name="Stahl B.A."/>
            <person name="Tabin C."/>
            <person name="Volff J.N."/>
            <person name="Yoshizawa M."/>
            <person name="Warren W.C."/>
        </authorList>
    </citation>
    <scope>NUCLEOTIDE SEQUENCE [LARGE SCALE GENOMIC DNA]</scope>
    <source>
        <strain evidence="11">female</strain>
    </source>
</reference>
<keyword evidence="6" id="KW-1015">Disulfide bond</keyword>
<dbReference type="Pfam" id="PF07686">
    <property type="entry name" value="V-set"/>
    <property type="match status" value="2"/>
</dbReference>
<accession>A0A3B1IUG8</accession>